<dbReference type="EMBL" id="CP138335">
    <property type="protein sequence ID" value="XBW08902.1"/>
    <property type="molecule type" value="Genomic_DNA"/>
</dbReference>
<dbReference type="InterPro" id="IPR051458">
    <property type="entry name" value="Cyt/Met_Dipeptidase"/>
</dbReference>
<protein>
    <submittedName>
        <fullName evidence="5">Dipeptidase</fullName>
    </submittedName>
</protein>
<keyword evidence="3" id="KW-0378">Hydrolase</keyword>
<dbReference type="GO" id="GO:0008233">
    <property type="term" value="F:peptidase activity"/>
    <property type="evidence" value="ECO:0007669"/>
    <property type="project" value="UniProtKB-KW"/>
</dbReference>
<name>A0AAU7VA42_9ACTO</name>
<dbReference type="KEGG" id="sapp:SAC06_04940"/>
<dbReference type="AlphaFoldDB" id="A0AAU7VA42"/>
<evidence type="ECO:0000256" key="1">
    <source>
        <dbReference type="ARBA" id="ARBA00022670"/>
    </source>
</evidence>
<proteinExistence type="predicted"/>
<evidence type="ECO:0000256" key="3">
    <source>
        <dbReference type="ARBA" id="ARBA00022801"/>
    </source>
</evidence>
<dbReference type="Gene3D" id="3.30.70.360">
    <property type="match status" value="1"/>
</dbReference>
<sequence>MSNFEALSTRVDRYLPAQIEGLRRLVQIPSISSDPARADQMAQSAQTVADMFAELGFNVELCQATAEDGTEGQPAVLAVKSAANPDAPTVLLYAHHDVQPLGEVDRWSYEPLELTEVGDRLYGRGSADDGAGIMVHVGALRALGEDLPVNVVVFIEGEEEIGSPSFTAFLEKYRDRLSADVIVVADSNNWTVDVPALTSSLRGVCSCDVKVEVLEHAVHSGMFGGPILDAVTLASRLIATLHDENGDVAVPGLGGNDRAEVEWQESDFRADASVVDGYQLAGTGDLAARVWTKPALAVIGMDVRPIAESSNTIAPQCTFRLSLRTVPGSDPRQSLSALTEYLQAQAPFGARVSVTPGELGPSYQADLSAPVAEKLRAALGSAWGTTPVAIGVGGSIPFISDFQAAFPGAQVLVTGVEDPQANAHSENESASRKTLRNATLAEALFLESLAE</sequence>
<dbReference type="NCBIfam" id="NF005914">
    <property type="entry name" value="PRK07907.1"/>
    <property type="match status" value="1"/>
</dbReference>
<dbReference type="RefSeq" id="WP_350259102.1">
    <property type="nucleotide sequence ID" value="NZ_CP138335.1"/>
</dbReference>
<dbReference type="PANTHER" id="PTHR43270:SF12">
    <property type="entry name" value="SUCCINYL-DIAMINOPIMELATE DESUCCINYLASE"/>
    <property type="match status" value="1"/>
</dbReference>
<dbReference type="Pfam" id="PF07687">
    <property type="entry name" value="M20_dimer"/>
    <property type="match status" value="1"/>
</dbReference>
<dbReference type="Pfam" id="PF01546">
    <property type="entry name" value="Peptidase_M20"/>
    <property type="match status" value="1"/>
</dbReference>
<dbReference type="SUPFAM" id="SSF53187">
    <property type="entry name" value="Zn-dependent exopeptidases"/>
    <property type="match status" value="1"/>
</dbReference>
<organism evidence="5">
    <name type="scientific">Scrofimicrobium appendicitidis</name>
    <dbReference type="NCBI Taxonomy" id="3079930"/>
    <lineage>
        <taxon>Bacteria</taxon>
        <taxon>Bacillati</taxon>
        <taxon>Actinomycetota</taxon>
        <taxon>Actinomycetes</taxon>
        <taxon>Actinomycetales</taxon>
        <taxon>Actinomycetaceae</taxon>
        <taxon>Scrofimicrobium</taxon>
    </lineage>
</organism>
<feature type="domain" description="Peptidase M20 dimerisation" evidence="4">
    <location>
        <begin position="207"/>
        <end position="347"/>
    </location>
</feature>
<dbReference type="GO" id="GO:0006508">
    <property type="term" value="P:proteolysis"/>
    <property type="evidence" value="ECO:0007669"/>
    <property type="project" value="UniProtKB-KW"/>
</dbReference>
<keyword evidence="2" id="KW-0479">Metal-binding</keyword>
<reference evidence="5" key="1">
    <citation type="submission" date="2023-11" db="EMBL/GenBank/DDBJ databases">
        <title>Scrofimicrobium hongkongense sp. nov., isolated from a patient with peritonitis.</title>
        <authorList>
            <person name="Lao H.Y."/>
            <person name="Wong A.Y.P."/>
            <person name="Ng T.L."/>
            <person name="Wong R.Y.L."/>
            <person name="Yau M.C.Y."/>
            <person name="Lam J.Y.W."/>
            <person name="Siu G.K.H."/>
        </authorList>
    </citation>
    <scope>NUCLEOTIDE SEQUENCE</scope>
    <source>
        <strain evidence="5">R131</strain>
    </source>
</reference>
<dbReference type="PANTHER" id="PTHR43270">
    <property type="entry name" value="BETA-ALA-HIS DIPEPTIDASE"/>
    <property type="match status" value="1"/>
</dbReference>
<keyword evidence="1" id="KW-0645">Protease</keyword>
<dbReference type="GO" id="GO:0046872">
    <property type="term" value="F:metal ion binding"/>
    <property type="evidence" value="ECO:0007669"/>
    <property type="project" value="UniProtKB-KW"/>
</dbReference>
<evidence type="ECO:0000313" key="5">
    <source>
        <dbReference type="EMBL" id="XBW08902.1"/>
    </source>
</evidence>
<gene>
    <name evidence="5" type="ORF">SAC06_04940</name>
</gene>
<dbReference type="InterPro" id="IPR011650">
    <property type="entry name" value="Peptidase_M20_dimer"/>
</dbReference>
<dbReference type="Gene3D" id="3.40.630.10">
    <property type="entry name" value="Zn peptidases"/>
    <property type="match status" value="1"/>
</dbReference>
<dbReference type="InterPro" id="IPR002933">
    <property type="entry name" value="Peptidase_M20"/>
</dbReference>
<accession>A0AAU7VA42</accession>
<evidence type="ECO:0000256" key="2">
    <source>
        <dbReference type="ARBA" id="ARBA00022723"/>
    </source>
</evidence>
<evidence type="ECO:0000259" key="4">
    <source>
        <dbReference type="Pfam" id="PF07687"/>
    </source>
</evidence>